<evidence type="ECO:0000313" key="2">
    <source>
        <dbReference type="Proteomes" id="UP001595871"/>
    </source>
</evidence>
<dbReference type="Proteomes" id="UP001595871">
    <property type="component" value="Unassembled WGS sequence"/>
</dbReference>
<reference evidence="2" key="1">
    <citation type="journal article" date="2019" name="Int. J. Syst. Evol. Microbiol.">
        <title>The Global Catalogue of Microorganisms (GCM) 10K type strain sequencing project: providing services to taxonomists for standard genome sequencing and annotation.</title>
        <authorList>
            <consortium name="The Broad Institute Genomics Platform"/>
            <consortium name="The Broad Institute Genome Sequencing Center for Infectious Disease"/>
            <person name="Wu L."/>
            <person name="Ma J."/>
        </authorList>
    </citation>
    <scope>NUCLEOTIDE SEQUENCE [LARGE SCALE GENOMIC DNA]</scope>
    <source>
        <strain evidence="2">CCM 3243</strain>
    </source>
</reference>
<keyword evidence="2" id="KW-1185">Reference proteome</keyword>
<dbReference type="EMBL" id="JBHSCF010000023">
    <property type="protein sequence ID" value="MFC4187399.1"/>
    <property type="molecule type" value="Genomic_DNA"/>
</dbReference>
<organism evidence="1 2">
    <name type="scientific">Streptomyces flavovirens</name>
    <dbReference type="NCBI Taxonomy" id="52258"/>
    <lineage>
        <taxon>Bacteria</taxon>
        <taxon>Bacillati</taxon>
        <taxon>Actinomycetota</taxon>
        <taxon>Actinomycetes</taxon>
        <taxon>Kitasatosporales</taxon>
        <taxon>Streptomycetaceae</taxon>
        <taxon>Streptomyces</taxon>
    </lineage>
</organism>
<gene>
    <name evidence="1" type="ORF">ACFO3R_13580</name>
</gene>
<name>A0ABV8N617_9ACTN</name>
<proteinExistence type="predicted"/>
<sequence>MKRNTLEYDQALDTMVRILRARASVGAEPLTYGRLSAELDLQGHHVPAHRGPMPYLLEAASLRESPDGSVPMLSALVVLQATRWPSGGFFQLARRAPFSRPGDDTELWTGELAHLARHYSSR</sequence>
<dbReference type="RefSeq" id="WP_200694284.1">
    <property type="nucleotide sequence ID" value="NZ_BAAAYA010000006.1"/>
</dbReference>
<evidence type="ECO:0000313" key="1">
    <source>
        <dbReference type="EMBL" id="MFC4187399.1"/>
    </source>
</evidence>
<protein>
    <submittedName>
        <fullName evidence="1">Uncharacterized protein</fullName>
    </submittedName>
</protein>
<accession>A0ABV8N617</accession>
<comment type="caution">
    <text evidence="1">The sequence shown here is derived from an EMBL/GenBank/DDBJ whole genome shotgun (WGS) entry which is preliminary data.</text>
</comment>